<keyword evidence="3" id="KW-1185">Reference proteome</keyword>
<reference evidence="2 3" key="1">
    <citation type="submission" date="2017-06" db="EMBL/GenBank/DDBJ databases">
        <authorList>
            <person name="Kim H.J."/>
            <person name="Triplett B.A."/>
        </authorList>
    </citation>
    <scope>NUCLEOTIDE SEQUENCE [LARGE SCALE GENOMIC DNA]</scope>
    <source>
        <strain evidence="2 3">CGMCC 4.2132</strain>
    </source>
</reference>
<evidence type="ECO:0000313" key="3">
    <source>
        <dbReference type="Proteomes" id="UP000198282"/>
    </source>
</evidence>
<name>A0A239P0B4_9ACTN</name>
<organism evidence="2 3">
    <name type="scientific">Streptosporangium subroseum</name>
    <dbReference type="NCBI Taxonomy" id="106412"/>
    <lineage>
        <taxon>Bacteria</taxon>
        <taxon>Bacillati</taxon>
        <taxon>Actinomycetota</taxon>
        <taxon>Actinomycetes</taxon>
        <taxon>Streptosporangiales</taxon>
        <taxon>Streptosporangiaceae</taxon>
        <taxon>Streptosporangium</taxon>
    </lineage>
</organism>
<dbReference type="InterPro" id="IPR003673">
    <property type="entry name" value="CoA-Trfase_fam_III"/>
</dbReference>
<dbReference type="Gene3D" id="3.30.1540.10">
    <property type="entry name" value="formyl-coa transferase, domain 3"/>
    <property type="match status" value="1"/>
</dbReference>
<sequence length="395" mass="43026">MTPLSDVRIIAIEQYGAGPFGSVHLADLGAEVIKIEDPSTGGDVGRYVVPEQHGEDSLFFETFNRNKRSLGLDISTPEGRAVFEDLVRVSDVVHSNLRGDVPAKLRIRYDDLKHLNPAIVCSSLSGFGMTGPRSAEPGYDYVLQGMAGWMDITGEPGGPPTKSGLSLVDYSGGLVAAASILAALHAARRDGVGADCDISLFDTAISMLTYPAAWQLNGDFEPKRTRHSAHPSLVPFQAFPTGDGWLVVACPKEKFFRRLAETLGHPEWPDDPRYRDFAARRENAATLLAELEAVFASGTSEHWLGLLRAAGVPCGPVNTVAQALRDPHTIARGMVVETEHPYFGTVRQVASPLRVGSDERSYRRGPRRDEDADYVLTEVLGYDAERIKRLREGEG</sequence>
<gene>
    <name evidence="2" type="ORF">SAMN05216276_107613</name>
</gene>
<dbReference type="EMBL" id="FZOD01000076">
    <property type="protein sequence ID" value="SNT60078.1"/>
    <property type="molecule type" value="Genomic_DNA"/>
</dbReference>
<dbReference type="InterPro" id="IPR050483">
    <property type="entry name" value="CoA-transferase_III_domain"/>
</dbReference>
<dbReference type="Proteomes" id="UP000198282">
    <property type="component" value="Unassembled WGS sequence"/>
</dbReference>
<accession>A0A239P0B4</accession>
<keyword evidence="1 2" id="KW-0808">Transferase</keyword>
<dbReference type="AlphaFoldDB" id="A0A239P0B4"/>
<dbReference type="SUPFAM" id="SSF89796">
    <property type="entry name" value="CoA-transferase family III (CaiB/BaiF)"/>
    <property type="match status" value="1"/>
</dbReference>
<dbReference type="OrthoDB" id="4251672at2"/>
<dbReference type="InterPro" id="IPR044855">
    <property type="entry name" value="CoA-Trfase_III_dom3_sf"/>
</dbReference>
<protein>
    <submittedName>
        <fullName evidence="2">Crotonobetainyl-CoA:carnitine CoA-transferase CaiB</fullName>
    </submittedName>
</protein>
<dbReference type="GO" id="GO:0008410">
    <property type="term" value="F:CoA-transferase activity"/>
    <property type="evidence" value="ECO:0007669"/>
    <property type="project" value="TreeGrafter"/>
</dbReference>
<dbReference type="RefSeq" id="WP_089212848.1">
    <property type="nucleotide sequence ID" value="NZ_FZOD01000076.1"/>
</dbReference>
<dbReference type="PANTHER" id="PTHR48207">
    <property type="entry name" value="SUCCINATE--HYDROXYMETHYLGLUTARATE COA-TRANSFERASE"/>
    <property type="match status" value="1"/>
</dbReference>
<evidence type="ECO:0000313" key="2">
    <source>
        <dbReference type="EMBL" id="SNT60078.1"/>
    </source>
</evidence>
<dbReference type="Gene3D" id="3.40.50.10540">
    <property type="entry name" value="Crotonobetainyl-coa:carnitine coa-transferase, domain 1"/>
    <property type="match status" value="1"/>
</dbReference>
<dbReference type="Pfam" id="PF02515">
    <property type="entry name" value="CoA_transf_3"/>
    <property type="match status" value="1"/>
</dbReference>
<evidence type="ECO:0000256" key="1">
    <source>
        <dbReference type="ARBA" id="ARBA00022679"/>
    </source>
</evidence>
<proteinExistence type="predicted"/>
<dbReference type="InterPro" id="IPR023606">
    <property type="entry name" value="CoA-Trfase_III_dom_1_sf"/>
</dbReference>
<dbReference type="PANTHER" id="PTHR48207:SF3">
    <property type="entry name" value="SUCCINATE--HYDROXYMETHYLGLUTARATE COA-TRANSFERASE"/>
    <property type="match status" value="1"/>
</dbReference>